<dbReference type="HOGENOM" id="CLU_2999818_0_0_1"/>
<evidence type="ECO:0000313" key="2">
    <source>
        <dbReference type="Proteomes" id="UP000026962"/>
    </source>
</evidence>
<dbReference type="Proteomes" id="UP000026962">
    <property type="component" value="Chromosome 12"/>
</dbReference>
<keyword evidence="2" id="KW-1185">Reference proteome</keyword>
<accession>A0A0E0MJM6</accession>
<organism evidence="1">
    <name type="scientific">Oryza punctata</name>
    <name type="common">Red rice</name>
    <dbReference type="NCBI Taxonomy" id="4537"/>
    <lineage>
        <taxon>Eukaryota</taxon>
        <taxon>Viridiplantae</taxon>
        <taxon>Streptophyta</taxon>
        <taxon>Embryophyta</taxon>
        <taxon>Tracheophyta</taxon>
        <taxon>Spermatophyta</taxon>
        <taxon>Magnoliopsida</taxon>
        <taxon>Liliopsida</taxon>
        <taxon>Poales</taxon>
        <taxon>Poaceae</taxon>
        <taxon>BOP clade</taxon>
        <taxon>Oryzoideae</taxon>
        <taxon>Oryzeae</taxon>
        <taxon>Oryzinae</taxon>
        <taxon>Oryza</taxon>
    </lineage>
</organism>
<name>A0A0E0MJM6_ORYPU</name>
<reference evidence="1" key="1">
    <citation type="submission" date="2015-04" db="UniProtKB">
        <authorList>
            <consortium name="EnsemblPlants"/>
        </authorList>
    </citation>
    <scope>IDENTIFICATION</scope>
</reference>
<dbReference type="OMA" id="GHYTAHE"/>
<sequence>MERLLGVRANASTVPVSLMGAPQGQLKNAANFSIDGHYTAHELWDTASQQLGEDPGT</sequence>
<protein>
    <submittedName>
        <fullName evidence="1">Uncharacterized protein</fullName>
    </submittedName>
</protein>
<dbReference type="Gramene" id="OPUNC12G02760.1">
    <property type="protein sequence ID" value="OPUNC12G02760.1"/>
    <property type="gene ID" value="OPUNC12G02760"/>
</dbReference>
<dbReference type="AlphaFoldDB" id="A0A0E0MJM6"/>
<dbReference type="EnsemblPlants" id="OPUNC12G02760.1">
    <property type="protein sequence ID" value="OPUNC12G02760.1"/>
    <property type="gene ID" value="OPUNC12G02760"/>
</dbReference>
<reference evidence="1" key="2">
    <citation type="submission" date="2018-05" db="EMBL/GenBank/DDBJ databases">
        <title>OpunRS2 (Oryza punctata Reference Sequence Version 2).</title>
        <authorList>
            <person name="Zhang J."/>
            <person name="Kudrna D."/>
            <person name="Lee S."/>
            <person name="Talag J."/>
            <person name="Welchert J."/>
            <person name="Wing R.A."/>
        </authorList>
    </citation>
    <scope>NUCLEOTIDE SEQUENCE [LARGE SCALE GENOMIC DNA]</scope>
</reference>
<proteinExistence type="predicted"/>
<evidence type="ECO:0000313" key="1">
    <source>
        <dbReference type="EnsemblPlants" id="OPUNC12G02760.1"/>
    </source>
</evidence>